<evidence type="ECO:0000256" key="5">
    <source>
        <dbReference type="HAMAP-Rule" id="MF_00658"/>
    </source>
</evidence>
<proteinExistence type="inferred from homology"/>
<comment type="subunit">
    <text evidence="5">Homodimer.</text>
</comment>
<protein>
    <recommendedName>
        <fullName evidence="5">Ribosomal RNA large subunit methyltransferase H</fullName>
        <ecNumber evidence="5">2.1.1.177</ecNumber>
    </recommendedName>
    <alternativeName>
        <fullName evidence="5">23S rRNA (pseudouridine1915-N3)-methyltransferase</fullName>
    </alternativeName>
    <alternativeName>
        <fullName evidence="5">23S rRNA m3Psi1915 methyltransferase</fullName>
    </alternativeName>
    <alternativeName>
        <fullName evidence="5">rRNA (pseudouridine-N3-)-methyltransferase RlmH</fullName>
    </alternativeName>
</protein>
<organism evidence="6 7">
    <name type="scientific">Chelatococcus asaccharovorans</name>
    <dbReference type="NCBI Taxonomy" id="28210"/>
    <lineage>
        <taxon>Bacteria</taxon>
        <taxon>Pseudomonadati</taxon>
        <taxon>Pseudomonadota</taxon>
        <taxon>Alphaproteobacteria</taxon>
        <taxon>Hyphomicrobiales</taxon>
        <taxon>Chelatococcaceae</taxon>
        <taxon>Chelatococcus</taxon>
    </lineage>
</organism>
<comment type="caution">
    <text evidence="5">Lacks conserved residue(s) required for the propagation of feature annotation.</text>
</comment>
<dbReference type="PANTHER" id="PTHR33603">
    <property type="entry name" value="METHYLTRANSFERASE"/>
    <property type="match status" value="1"/>
</dbReference>
<dbReference type="NCBIfam" id="NF000989">
    <property type="entry name" value="PRK00103.2-3"/>
    <property type="match status" value="1"/>
</dbReference>
<evidence type="ECO:0000256" key="2">
    <source>
        <dbReference type="ARBA" id="ARBA00022679"/>
    </source>
</evidence>
<evidence type="ECO:0000256" key="4">
    <source>
        <dbReference type="ARBA" id="ARBA00038303"/>
    </source>
</evidence>
<keyword evidence="7" id="KW-1185">Reference proteome</keyword>
<keyword evidence="5" id="KW-0963">Cytoplasm</keyword>
<dbReference type="EC" id="2.1.1.177" evidence="5"/>
<dbReference type="GO" id="GO:0070038">
    <property type="term" value="F:rRNA (pseudouridine-N3-)-methyltransferase activity"/>
    <property type="evidence" value="ECO:0007669"/>
    <property type="project" value="UniProtKB-UniRule"/>
</dbReference>
<keyword evidence="1 5" id="KW-0489">Methyltransferase</keyword>
<dbReference type="Pfam" id="PF02590">
    <property type="entry name" value="SPOUT_MTase"/>
    <property type="match status" value="1"/>
</dbReference>
<dbReference type="EMBL" id="QJJK01000001">
    <property type="protein sequence ID" value="PXW64894.1"/>
    <property type="molecule type" value="Genomic_DNA"/>
</dbReference>
<gene>
    <name evidence="5" type="primary">rlmH</name>
    <name evidence="6" type="ORF">C7450_101654</name>
</gene>
<evidence type="ECO:0000256" key="3">
    <source>
        <dbReference type="ARBA" id="ARBA00022691"/>
    </source>
</evidence>
<dbReference type="GO" id="GO:0005737">
    <property type="term" value="C:cytoplasm"/>
    <property type="evidence" value="ECO:0007669"/>
    <property type="project" value="UniProtKB-SubCell"/>
</dbReference>
<evidence type="ECO:0000313" key="6">
    <source>
        <dbReference type="EMBL" id="PXW64894.1"/>
    </source>
</evidence>
<name>A0A2V3UKR6_9HYPH</name>
<comment type="caution">
    <text evidence="6">The sequence shown here is derived from an EMBL/GenBank/DDBJ whole genome shotgun (WGS) entry which is preliminary data.</text>
</comment>
<dbReference type="OrthoDB" id="9806643at2"/>
<dbReference type="PIRSF" id="PIRSF004505">
    <property type="entry name" value="MT_bac"/>
    <property type="match status" value="1"/>
</dbReference>
<keyword evidence="2 5" id="KW-0808">Transferase</keyword>
<dbReference type="CDD" id="cd18081">
    <property type="entry name" value="RlmH-like"/>
    <property type="match status" value="1"/>
</dbReference>
<comment type="similarity">
    <text evidence="4 5">Belongs to the RNA methyltransferase RlmH family.</text>
</comment>
<dbReference type="Gene3D" id="3.40.1280.10">
    <property type="match status" value="1"/>
</dbReference>
<dbReference type="InterPro" id="IPR029026">
    <property type="entry name" value="tRNA_m1G_MTases_N"/>
</dbReference>
<dbReference type="SUPFAM" id="SSF75217">
    <property type="entry name" value="alpha/beta knot"/>
    <property type="match status" value="1"/>
</dbReference>
<keyword evidence="5" id="KW-0698">rRNA processing</keyword>
<comment type="catalytic activity">
    <reaction evidence="5">
        <text>pseudouridine(1915) in 23S rRNA + S-adenosyl-L-methionine = N(3)-methylpseudouridine(1915) in 23S rRNA + S-adenosyl-L-homocysteine + H(+)</text>
        <dbReference type="Rhea" id="RHEA:42752"/>
        <dbReference type="Rhea" id="RHEA-COMP:10221"/>
        <dbReference type="Rhea" id="RHEA-COMP:10222"/>
        <dbReference type="ChEBI" id="CHEBI:15378"/>
        <dbReference type="ChEBI" id="CHEBI:57856"/>
        <dbReference type="ChEBI" id="CHEBI:59789"/>
        <dbReference type="ChEBI" id="CHEBI:65314"/>
        <dbReference type="ChEBI" id="CHEBI:74486"/>
        <dbReference type="EC" id="2.1.1.177"/>
    </reaction>
</comment>
<feature type="binding site" evidence="5">
    <location>
        <position position="107"/>
    </location>
    <ligand>
        <name>S-adenosyl-L-methionine</name>
        <dbReference type="ChEBI" id="CHEBI:59789"/>
    </ligand>
</feature>
<evidence type="ECO:0000256" key="1">
    <source>
        <dbReference type="ARBA" id="ARBA00022603"/>
    </source>
</evidence>
<comment type="subcellular location">
    <subcellularLocation>
        <location evidence="5">Cytoplasm</location>
    </subcellularLocation>
</comment>
<dbReference type="RefSeq" id="WP_110372914.1">
    <property type="nucleotide sequence ID" value="NZ_JAHBRY010000001.1"/>
</dbReference>
<comment type="function">
    <text evidence="5">Specifically methylates the pseudouridine at position 1915 (m3Psi1915) in 23S rRNA.</text>
</comment>
<dbReference type="HAMAP" id="MF_00658">
    <property type="entry name" value="23SrRNA_methyltr_H"/>
    <property type="match status" value="1"/>
</dbReference>
<accession>A0A2V3UKR6</accession>
<sequence>MRLTVMAVGRLKAGPERILVERYLERSAPLARTLGFGTVDVVELPESRAKRAAERKAEEAAAIVARCDNGIVLAFDETGASMPSPVFAERCASWRDKGVDSINFVIGGADGLDARVHARADGLMAFGAATLPHQLVRILVAEQIYRAMTILTGHPYHRV</sequence>
<dbReference type="AlphaFoldDB" id="A0A2V3UKR6"/>
<reference evidence="6 7" key="1">
    <citation type="submission" date="2018-05" db="EMBL/GenBank/DDBJ databases">
        <title>Genomic Encyclopedia of Type Strains, Phase IV (KMG-IV): sequencing the most valuable type-strain genomes for metagenomic binning, comparative biology and taxonomic classification.</title>
        <authorList>
            <person name="Goeker M."/>
        </authorList>
    </citation>
    <scope>NUCLEOTIDE SEQUENCE [LARGE SCALE GENOMIC DNA]</scope>
    <source>
        <strain evidence="6 7">DSM 6462</strain>
    </source>
</reference>
<evidence type="ECO:0000313" key="7">
    <source>
        <dbReference type="Proteomes" id="UP000248021"/>
    </source>
</evidence>
<dbReference type="PANTHER" id="PTHR33603:SF1">
    <property type="entry name" value="RIBOSOMAL RNA LARGE SUBUNIT METHYLTRANSFERASE H"/>
    <property type="match status" value="1"/>
</dbReference>
<dbReference type="NCBIfam" id="NF000991">
    <property type="entry name" value="PRK00103.2-5"/>
    <property type="match status" value="1"/>
</dbReference>
<keyword evidence="3 5" id="KW-0949">S-adenosyl-L-methionine</keyword>
<dbReference type="Proteomes" id="UP000248021">
    <property type="component" value="Unassembled WGS sequence"/>
</dbReference>
<dbReference type="InterPro" id="IPR029028">
    <property type="entry name" value="Alpha/beta_knot_MTases"/>
</dbReference>
<dbReference type="InterPro" id="IPR003742">
    <property type="entry name" value="RlmH-like"/>
</dbReference>